<dbReference type="EMBL" id="JAEHOE010000031">
    <property type="protein sequence ID" value="KAG2494399.1"/>
    <property type="molecule type" value="Genomic_DNA"/>
</dbReference>
<dbReference type="Pfam" id="PF00211">
    <property type="entry name" value="Guanylate_cyc"/>
    <property type="match status" value="1"/>
</dbReference>
<dbReference type="PROSITE" id="PS50125">
    <property type="entry name" value="GUANYLATE_CYCLASE_2"/>
    <property type="match status" value="2"/>
</dbReference>
<evidence type="ECO:0000313" key="3">
    <source>
        <dbReference type="EMBL" id="KAG2494399.1"/>
    </source>
</evidence>
<feature type="region of interest" description="Disordered" evidence="1">
    <location>
        <begin position="1499"/>
        <end position="1637"/>
    </location>
</feature>
<dbReference type="InterPro" id="IPR029787">
    <property type="entry name" value="Nucleotide_cyclase"/>
</dbReference>
<dbReference type="Gene3D" id="3.40.190.10">
    <property type="entry name" value="Periplasmic binding protein-like II"/>
    <property type="match status" value="1"/>
</dbReference>
<dbReference type="SMART" id="SM00044">
    <property type="entry name" value="CYCc"/>
    <property type="match status" value="1"/>
</dbReference>
<dbReference type="GO" id="GO:0009190">
    <property type="term" value="P:cyclic nucleotide biosynthetic process"/>
    <property type="evidence" value="ECO:0007669"/>
    <property type="project" value="InterPro"/>
</dbReference>
<dbReference type="Proteomes" id="UP000612055">
    <property type="component" value="Unassembled WGS sequence"/>
</dbReference>
<dbReference type="OrthoDB" id="545881at2759"/>
<dbReference type="Gene3D" id="3.30.70.1230">
    <property type="entry name" value="Nucleotide cyclase"/>
    <property type="match status" value="3"/>
</dbReference>
<feature type="region of interest" description="Disordered" evidence="1">
    <location>
        <begin position="1147"/>
        <end position="1191"/>
    </location>
</feature>
<feature type="compositionally biased region" description="Low complexity" evidence="1">
    <location>
        <begin position="1429"/>
        <end position="1454"/>
    </location>
</feature>
<feature type="compositionally biased region" description="Low complexity" evidence="1">
    <location>
        <begin position="1017"/>
        <end position="1033"/>
    </location>
</feature>
<feature type="domain" description="Guanylate cyclase" evidence="2">
    <location>
        <begin position="2272"/>
        <end position="2309"/>
    </location>
</feature>
<feature type="region of interest" description="Disordered" evidence="1">
    <location>
        <begin position="731"/>
        <end position="752"/>
    </location>
</feature>
<comment type="caution">
    <text evidence="3">The sequence shown here is derived from an EMBL/GenBank/DDBJ whole genome shotgun (WGS) entry which is preliminary data.</text>
</comment>
<keyword evidence="4" id="KW-1185">Reference proteome</keyword>
<feature type="domain" description="Guanylate cyclase" evidence="2">
    <location>
        <begin position="571"/>
        <end position="687"/>
    </location>
</feature>
<feature type="compositionally biased region" description="Basic and acidic residues" evidence="1">
    <location>
        <begin position="1157"/>
        <end position="1166"/>
    </location>
</feature>
<dbReference type="PANTHER" id="PTHR43081">
    <property type="entry name" value="ADENYLATE CYCLASE, TERMINAL-DIFFERENTIATION SPECIFIC-RELATED"/>
    <property type="match status" value="1"/>
</dbReference>
<gene>
    <name evidence="3" type="ORF">HYH03_007451</name>
</gene>
<organism evidence="3 4">
    <name type="scientific">Edaphochlamys debaryana</name>
    <dbReference type="NCBI Taxonomy" id="47281"/>
    <lineage>
        <taxon>Eukaryota</taxon>
        <taxon>Viridiplantae</taxon>
        <taxon>Chlorophyta</taxon>
        <taxon>core chlorophytes</taxon>
        <taxon>Chlorophyceae</taxon>
        <taxon>CS clade</taxon>
        <taxon>Chlamydomonadales</taxon>
        <taxon>Chlamydomonadales incertae sedis</taxon>
        <taxon>Edaphochlamys</taxon>
    </lineage>
</organism>
<feature type="compositionally biased region" description="Polar residues" evidence="1">
    <location>
        <begin position="1596"/>
        <end position="1606"/>
    </location>
</feature>
<feature type="region of interest" description="Disordered" evidence="1">
    <location>
        <begin position="1287"/>
        <end position="1306"/>
    </location>
</feature>
<sequence>MSDGWTSAAANVGAPWESRLGWSLSTAAHDTGGVQWDAQALGLAEYTAATLLQAHAAGNHTWLEQLNTSATAGAPLPTSLTVPPPGASGGPPAAPLLLLYRRDWWERLAAEAGAASAPLPPTWPLLAGLLSSLLNKDLDGDGRADHVLCADLMPGCKGGAVLAAIWASLAQTQGTSQGLWFNATDLRPALDGPALPAALRLYAALAASNAAPFTPGGPGVSGSRVGTAPEELLAAGGAVDASGAPLCGAVNPLFASGRCLLTIDWAPAAMRLSGEDVSGKLGAALLPGSAVVVSTAPNGSAPSQQLQPCSPLRCPHADAYGEGELSALAAVMRPGPQQSVAGLAPMLVNRAPLMGEAGNIWRLATGPGSERTMLVGEFLRLVGFQLGLKYGTLLASLSGDTSNAATALGQATADVAAVSQAINASTRHPNMAVDILLPYSSAYRSVVDQLAMRALSAVPEVEGTPALDMYGTLVRTAAAQFYNISAAFPYPAILRALYWHSIGFVSPAPRAAPETDDSSAVGLAVGVSIGGAVFLLLSGGALFVWHRRRSSGAAKAPTHSVKPPGPGAATTLALTDVQNSTLLWEVFAAELMDECMAIHHGVMRQAIELNGGYEVFTEGDAFAVAFHGPDDALAFAMDLQMALLTADWPADLLDHPDGCEVWARRSTHLAPTATPMAGSPRMTLLGSGPEGLGGGGSPGPALAMTRITNGSRRLRQLLGSAASRTQSMLLPTGVHLSGSPKVSRDGRLGGPSAAQLMASASRRMPLSPRLSRGPVSGHIDGLSLNAAFFSEGTGAEDASVVAIHSGPRSSLPCRPRPSVDLSAKLLQSNFFTTTGFTHGGAKVLGEDAGAECGMGGAAMLERPSHPAGNSAANSLSSYLLGTAVDDALAPMVGNPTIVGQDRSLEPPMGTRRFIQHPSLTLRRPGNALLQAGPPPAAKTALGYTGAGSRAAACLSPLHPLRVTLPERSAFERASGAANSALGSGAEESDVEGATLILTGGAAGRMLSVTGSGEERSPGPASGLRGAGSSAASPVPTLGVAGHATPGAGAQRTASMATLAGAEHGRMGASCGAEGCGPAPTGVEARPVGSSAAEAGPLEMWLPLRPLAVSCAPGSAAVRLEPCVSFPAPGTGASRGLAGSLLHERSGASRSRLQYASRPEELQHPTIEEPPPTRTPPRASSVTSESGFSQSLKRGFRSERLVQAQRLGPCQARSGPAAAVGAPGGGALSLPIIASGQQWMAEVPAGVGARPEHVPAEAPSQASTAKPASMLRRMGTWSAGAVAAALDEAPHDDGRPKEQHSSADDAGREYEGAPFHLVDGEDHATASAWAQSLPTDERPSAAEDASPNGVHPATLELSLGVGKTSPLPKAAAPQMPSPPKQPAALDASSDSDAAQARGGGQGSLRLSGREPVAARLTPTAAPQVPALPTGRAPSGPGVARAPPPAVSRRLGSRGRAGAVPLADAGGLFGPGMDLMLDDGLGALLEWRSHVTWLAEADPAAAAANKRDGPGSEQPGQASDAERAAEQSWEQRRQQAQQRARRTFDGPWRRTLDGKPGPGPNPAGQDQLRASLRPLERLRRGITTNLGSTGRTAAAPDSKSSNLANSDPLSPAVLASPDHVSATDVSCPADSRGRGAPGSGLLSRLGAALLHATSRGVTDAPGNIDGPAKQASDLQQQRASGLAIASNPSEPRFAKGSTAPEAADARRSGGSSIPRPTGGSARSASLEQPGAAYNAAALAGTAEGRVAPFVAAVSTPSGALAGGDTTPLPHVAQADIVAAQPSWAVSLGGTSALTGAVSYDLHPSNQLSRKDLQASNGQLVQPPPPSLPLPLLLQPAPSMLHINPSRHVATHTGYLSLSTIPAAMPSPAAGDGIFVALFRDLNAACSALAGHPTYQAAASQAGAAAGAHRDSTCTPRANQGDGTPTWLQAAPISLGGALQLLWDRLTRAEAAELCATEHTTGQAGLMAFGGCGEAVPAGEPELVLRGLRIRVGLHSGPGASEVELCLVDGVEVARYTGDFLATAKEVGDAAVGGMTVLSGAAFRAYQQLRQRARMPDIMLMHVGDHVVRQPNQQELGGNSGSVQPRARELFAAVCPGLLARLALLPSPVRTQQEVVPGCLSAPAGEVAPVFCNVLGVESLLSWEKVVQERVRMLRAASTNLALGARASLVAGLGSTAAGAGEEPQGQALRGGMVHAALQLLREEVTSAASRHGGYLVASSSDGGHWVLVFGSAEQAVLWGLEMLEAMLAADWPAGFLEHELTEEEWEDGVLVKRGLRLRIGIDYGRAMVRLVPRTGRLDYVGRPMNRAARIAAKAKAATVLASDTVWSSVRPALGMSVTGKSLGQVQLKGVRELIELWTLQR</sequence>
<feature type="compositionally biased region" description="Low complexity" evidence="1">
    <location>
        <begin position="1382"/>
        <end position="1395"/>
    </location>
</feature>
<dbReference type="PANTHER" id="PTHR43081:SF1">
    <property type="entry name" value="ADENYLATE CYCLASE, TERMINAL-DIFFERENTIATION SPECIFIC"/>
    <property type="match status" value="1"/>
</dbReference>
<accession>A0A835Y379</accession>
<dbReference type="GO" id="GO:0035556">
    <property type="term" value="P:intracellular signal transduction"/>
    <property type="evidence" value="ECO:0007669"/>
    <property type="project" value="InterPro"/>
</dbReference>
<feature type="region of interest" description="Disordered" evidence="1">
    <location>
        <begin position="1329"/>
        <end position="1454"/>
    </location>
</feature>
<dbReference type="SUPFAM" id="SSF55073">
    <property type="entry name" value="Nucleotide cyclase"/>
    <property type="match status" value="2"/>
</dbReference>
<proteinExistence type="predicted"/>
<feature type="compositionally biased region" description="Basic and acidic residues" evidence="1">
    <location>
        <begin position="1540"/>
        <end position="1551"/>
    </location>
</feature>
<feature type="compositionally biased region" description="Basic and acidic residues" evidence="1">
    <location>
        <begin position="1518"/>
        <end position="1531"/>
    </location>
</feature>
<evidence type="ECO:0000313" key="4">
    <source>
        <dbReference type="Proteomes" id="UP000612055"/>
    </source>
</evidence>
<dbReference type="InterPro" id="IPR050697">
    <property type="entry name" value="Adenylyl/Guanylyl_Cyclase_3/4"/>
</dbReference>
<dbReference type="InterPro" id="IPR001054">
    <property type="entry name" value="A/G_cyclase"/>
</dbReference>
<evidence type="ECO:0000256" key="1">
    <source>
        <dbReference type="SAM" id="MobiDB-lite"/>
    </source>
</evidence>
<evidence type="ECO:0000259" key="2">
    <source>
        <dbReference type="PROSITE" id="PS50125"/>
    </source>
</evidence>
<feature type="region of interest" description="Disordered" evidence="1">
    <location>
        <begin position="1656"/>
        <end position="1724"/>
    </location>
</feature>
<protein>
    <recommendedName>
        <fullName evidence="2">Guanylate cyclase domain-containing protein</fullName>
    </recommendedName>
</protein>
<feature type="region of interest" description="Disordered" evidence="1">
    <location>
        <begin position="1006"/>
        <end position="1051"/>
    </location>
</feature>
<feature type="compositionally biased region" description="Polar residues" evidence="1">
    <location>
        <begin position="1179"/>
        <end position="1191"/>
    </location>
</feature>
<feature type="compositionally biased region" description="Polar residues" evidence="1">
    <location>
        <begin position="1580"/>
        <end position="1589"/>
    </location>
</feature>
<reference evidence="3" key="1">
    <citation type="journal article" date="2020" name="bioRxiv">
        <title>Comparative genomics of Chlamydomonas.</title>
        <authorList>
            <person name="Craig R.J."/>
            <person name="Hasan A.R."/>
            <person name="Ness R.W."/>
            <person name="Keightley P.D."/>
        </authorList>
    </citation>
    <scope>NUCLEOTIDE SEQUENCE</scope>
    <source>
        <strain evidence="3">CCAP 11/70</strain>
    </source>
</reference>
<name>A0A835Y379_9CHLO</name>